<reference evidence="3" key="1">
    <citation type="submission" date="2016-06" db="UniProtKB">
        <authorList>
            <consortium name="WormBaseParasite"/>
        </authorList>
    </citation>
    <scope>IDENTIFICATION</scope>
</reference>
<evidence type="ECO:0000313" key="2">
    <source>
        <dbReference type="Proteomes" id="UP000271098"/>
    </source>
</evidence>
<dbReference type="Proteomes" id="UP000271098">
    <property type="component" value="Unassembled WGS sequence"/>
</dbReference>
<evidence type="ECO:0000313" key="3">
    <source>
        <dbReference type="WBParaSite" id="GPUH_0001920401-mRNA-1"/>
    </source>
</evidence>
<name>A0A183EDY8_9BILA</name>
<accession>A0A183EDY8</accession>
<dbReference type="AlphaFoldDB" id="A0A183EDY8"/>
<gene>
    <name evidence="1" type="ORF">GPUH_LOCUS19179</name>
</gene>
<protein>
    <submittedName>
        <fullName evidence="3">F-box/LRR-repeat protein</fullName>
    </submittedName>
</protein>
<reference evidence="1 2" key="2">
    <citation type="submission" date="2018-11" db="EMBL/GenBank/DDBJ databases">
        <authorList>
            <consortium name="Pathogen Informatics"/>
        </authorList>
    </citation>
    <scope>NUCLEOTIDE SEQUENCE [LARGE SCALE GENOMIC DNA]</scope>
</reference>
<evidence type="ECO:0000313" key="1">
    <source>
        <dbReference type="EMBL" id="VDN33319.1"/>
    </source>
</evidence>
<organism evidence="3">
    <name type="scientific">Gongylonema pulchrum</name>
    <dbReference type="NCBI Taxonomy" id="637853"/>
    <lineage>
        <taxon>Eukaryota</taxon>
        <taxon>Metazoa</taxon>
        <taxon>Ecdysozoa</taxon>
        <taxon>Nematoda</taxon>
        <taxon>Chromadorea</taxon>
        <taxon>Rhabditida</taxon>
        <taxon>Spirurina</taxon>
        <taxon>Spiruromorpha</taxon>
        <taxon>Spiruroidea</taxon>
        <taxon>Gongylonematidae</taxon>
        <taxon>Gongylonema</taxon>
    </lineage>
</organism>
<dbReference type="WBParaSite" id="GPUH_0001920401-mRNA-1">
    <property type="protein sequence ID" value="GPUH_0001920401-mRNA-1"/>
    <property type="gene ID" value="GPUH_0001920401"/>
</dbReference>
<keyword evidence="2" id="KW-1185">Reference proteome</keyword>
<proteinExistence type="predicted"/>
<dbReference type="EMBL" id="UYRT01088061">
    <property type="protein sequence ID" value="VDN33319.1"/>
    <property type="molecule type" value="Genomic_DNA"/>
</dbReference>
<sequence>MGEEAHSSLLFDILDSEDLSQVFDTLATIHAYSLQTNSWKKLLSFPMGSFAKYIDSMKEMFKASSTIPLLVERGNISVMDELIKNIDALMDVQILDSVAKNMG</sequence>